<sequence length="161" mass="17678">MLTGRSIRPQCPIPPTIADSLPRFRPTAALPISASPSWLLLPACLRSTGWRARRSRPPAATMVHGLWQLDLSQIHGEVALNFRRSALLHLADPSAVDHCFFLPYGAPVPCTRGADIMRGHSSFVFSTTLCIRVYMNGIRCKATRCRLGNASLGKCQKGRGR</sequence>
<dbReference type="AlphaFoldDB" id="Q8LHW8"/>
<dbReference type="EMBL" id="AP005165">
    <property type="protein sequence ID" value="BAD30949.1"/>
    <property type="molecule type" value="Genomic_DNA"/>
</dbReference>
<dbReference type="EMBL" id="AP004262">
    <property type="protein sequence ID" value="BAC10828.1"/>
    <property type="molecule type" value="Genomic_DNA"/>
</dbReference>
<proteinExistence type="predicted"/>
<reference evidence="1" key="1">
    <citation type="submission" date="2001-10" db="EMBL/GenBank/DDBJ databases">
        <title>Oryza sativa nipponbare(GA3) genomic DNA, chromosome 7, PAC clone:P0022B05.</title>
        <authorList>
            <person name="Sasaki T."/>
            <person name="Matsumoto T."/>
            <person name="Yamamoto K."/>
        </authorList>
    </citation>
    <scope>NUCLEOTIDE SEQUENCE</scope>
</reference>
<evidence type="ECO:0000313" key="2">
    <source>
        <dbReference type="EMBL" id="BAD30949.1"/>
    </source>
</evidence>
<protein>
    <submittedName>
        <fullName evidence="1">Uncharacterized protein</fullName>
    </submittedName>
</protein>
<accession>Q8LHW8</accession>
<dbReference type="Proteomes" id="UP000000763">
    <property type="component" value="Chromosome 7"/>
</dbReference>
<reference evidence="2" key="2">
    <citation type="submission" date="2002-05" db="EMBL/GenBank/DDBJ databases">
        <title>Oryza sativa nipponbare(GA3) genomic DNA, chromosome 7, BAC clone:OSJNBa0057M23.</title>
        <authorList>
            <person name="Sasaki T."/>
            <person name="Matsumoto T."/>
            <person name="Katayose Y."/>
        </authorList>
    </citation>
    <scope>NUCLEOTIDE SEQUENCE</scope>
</reference>
<organism evidence="1 3">
    <name type="scientific">Oryza sativa subsp. japonica</name>
    <name type="common">Rice</name>
    <dbReference type="NCBI Taxonomy" id="39947"/>
    <lineage>
        <taxon>Eukaryota</taxon>
        <taxon>Viridiplantae</taxon>
        <taxon>Streptophyta</taxon>
        <taxon>Embryophyta</taxon>
        <taxon>Tracheophyta</taxon>
        <taxon>Spermatophyta</taxon>
        <taxon>Magnoliopsida</taxon>
        <taxon>Liliopsida</taxon>
        <taxon>Poales</taxon>
        <taxon>Poaceae</taxon>
        <taxon>BOP clade</taxon>
        <taxon>Oryzoideae</taxon>
        <taxon>Oryzeae</taxon>
        <taxon>Oryzinae</taxon>
        <taxon>Oryza</taxon>
        <taxon>Oryza sativa</taxon>
    </lineage>
</organism>
<name>Q8LHW8_ORYSJ</name>
<reference evidence="3" key="4">
    <citation type="journal article" date="2008" name="Nucleic Acids Res.">
        <title>The rice annotation project database (RAP-DB): 2008 update.</title>
        <authorList>
            <consortium name="The rice annotation project (RAP)"/>
        </authorList>
    </citation>
    <scope>GENOME REANNOTATION</scope>
    <source>
        <strain evidence="3">cv. Nipponbare</strain>
    </source>
</reference>
<evidence type="ECO:0000313" key="3">
    <source>
        <dbReference type="Proteomes" id="UP000000763"/>
    </source>
</evidence>
<evidence type="ECO:0000313" key="1">
    <source>
        <dbReference type="EMBL" id="BAC10828.1"/>
    </source>
</evidence>
<gene>
    <name evidence="1" type="primary">P0022B05.134</name>
    <name evidence="2" type="ORF">OSJNBa0057M23.106</name>
</gene>
<reference evidence="3" key="3">
    <citation type="journal article" date="2005" name="Nature">
        <title>The map-based sequence of the rice genome.</title>
        <authorList>
            <consortium name="International rice genome sequencing project (IRGSP)"/>
            <person name="Matsumoto T."/>
            <person name="Wu J."/>
            <person name="Kanamori H."/>
            <person name="Katayose Y."/>
            <person name="Fujisawa M."/>
            <person name="Namiki N."/>
            <person name="Mizuno H."/>
            <person name="Yamamoto K."/>
            <person name="Antonio B.A."/>
            <person name="Baba T."/>
            <person name="Sakata K."/>
            <person name="Nagamura Y."/>
            <person name="Aoki H."/>
            <person name="Arikawa K."/>
            <person name="Arita K."/>
            <person name="Bito T."/>
            <person name="Chiden Y."/>
            <person name="Fujitsuka N."/>
            <person name="Fukunaka R."/>
            <person name="Hamada M."/>
            <person name="Harada C."/>
            <person name="Hayashi A."/>
            <person name="Hijishita S."/>
            <person name="Honda M."/>
            <person name="Hosokawa S."/>
            <person name="Ichikawa Y."/>
            <person name="Idonuma A."/>
            <person name="Iijima M."/>
            <person name="Ikeda M."/>
            <person name="Ikeno M."/>
            <person name="Ito K."/>
            <person name="Ito S."/>
            <person name="Ito T."/>
            <person name="Ito Y."/>
            <person name="Ito Y."/>
            <person name="Iwabuchi A."/>
            <person name="Kamiya K."/>
            <person name="Karasawa W."/>
            <person name="Kurita K."/>
            <person name="Katagiri S."/>
            <person name="Kikuta A."/>
            <person name="Kobayashi H."/>
            <person name="Kobayashi N."/>
            <person name="Machita K."/>
            <person name="Maehara T."/>
            <person name="Masukawa M."/>
            <person name="Mizubayashi T."/>
            <person name="Mukai Y."/>
            <person name="Nagasaki H."/>
            <person name="Nagata Y."/>
            <person name="Naito S."/>
            <person name="Nakashima M."/>
            <person name="Nakama Y."/>
            <person name="Nakamichi Y."/>
            <person name="Nakamura M."/>
            <person name="Meguro A."/>
            <person name="Negishi M."/>
            <person name="Ohta I."/>
            <person name="Ohta T."/>
            <person name="Okamoto M."/>
            <person name="Ono N."/>
            <person name="Saji S."/>
            <person name="Sakaguchi M."/>
            <person name="Sakai K."/>
            <person name="Shibata M."/>
            <person name="Shimokawa T."/>
            <person name="Song J."/>
            <person name="Takazaki Y."/>
            <person name="Terasawa K."/>
            <person name="Tsugane M."/>
            <person name="Tsuji K."/>
            <person name="Ueda S."/>
            <person name="Waki K."/>
            <person name="Yamagata H."/>
            <person name="Yamamoto M."/>
            <person name="Yamamoto S."/>
            <person name="Yamane H."/>
            <person name="Yoshiki S."/>
            <person name="Yoshihara R."/>
            <person name="Yukawa K."/>
            <person name="Zhong H."/>
            <person name="Yano M."/>
            <person name="Yuan Q."/>
            <person name="Ouyang S."/>
            <person name="Liu J."/>
            <person name="Jones K.M."/>
            <person name="Gansberger K."/>
            <person name="Moffat K."/>
            <person name="Hill J."/>
            <person name="Bera J."/>
            <person name="Fadrosh D."/>
            <person name="Jin S."/>
            <person name="Johri S."/>
            <person name="Kim M."/>
            <person name="Overton L."/>
            <person name="Reardon M."/>
            <person name="Tsitrin T."/>
            <person name="Vuong H."/>
            <person name="Weaver B."/>
            <person name="Ciecko A."/>
            <person name="Tallon L."/>
            <person name="Jackson J."/>
            <person name="Pai G."/>
            <person name="Aken S.V."/>
            <person name="Utterback T."/>
            <person name="Reidmuller S."/>
            <person name="Feldblyum T."/>
            <person name="Hsiao J."/>
            <person name="Zismann V."/>
            <person name="Iobst S."/>
            <person name="de Vazeille A.R."/>
            <person name="Buell C.R."/>
            <person name="Ying K."/>
            <person name="Li Y."/>
            <person name="Lu T."/>
            <person name="Huang Y."/>
            <person name="Zhao Q."/>
            <person name="Feng Q."/>
            <person name="Zhang L."/>
            <person name="Zhu J."/>
            <person name="Weng Q."/>
            <person name="Mu J."/>
            <person name="Lu Y."/>
            <person name="Fan D."/>
            <person name="Liu Y."/>
            <person name="Guan J."/>
            <person name="Zhang Y."/>
            <person name="Yu S."/>
            <person name="Liu X."/>
            <person name="Zhang Y."/>
            <person name="Hong G."/>
            <person name="Han B."/>
            <person name="Choisne N."/>
            <person name="Demange N."/>
            <person name="Orjeda G."/>
            <person name="Samain S."/>
            <person name="Cattolico L."/>
            <person name="Pelletier E."/>
            <person name="Couloux A."/>
            <person name="Segurens B."/>
            <person name="Wincker P."/>
            <person name="D'Hont A."/>
            <person name="Scarpelli C."/>
            <person name="Weissenbach J."/>
            <person name="Salanoubat M."/>
            <person name="Quetier F."/>
            <person name="Yu Y."/>
            <person name="Kim H.R."/>
            <person name="Rambo T."/>
            <person name="Currie J."/>
            <person name="Collura K."/>
            <person name="Luo M."/>
            <person name="Yang T."/>
            <person name="Ammiraju J.S.S."/>
            <person name="Engler F."/>
            <person name="Soderlund C."/>
            <person name="Wing R.A."/>
            <person name="Palmer L.E."/>
            <person name="de la Bastide M."/>
            <person name="Spiegel L."/>
            <person name="Nascimento L."/>
            <person name="Zutavern T."/>
            <person name="O'Shaughnessy A."/>
            <person name="Dike S."/>
            <person name="Dedhia N."/>
            <person name="Preston R."/>
            <person name="Balija V."/>
            <person name="McCombie W.R."/>
            <person name="Chow T."/>
            <person name="Chen H."/>
            <person name="Chung M."/>
            <person name="Chen C."/>
            <person name="Shaw J."/>
            <person name="Wu H."/>
            <person name="Hsiao K."/>
            <person name="Chao Y."/>
            <person name="Chu M."/>
            <person name="Cheng C."/>
            <person name="Hour A."/>
            <person name="Lee P."/>
            <person name="Lin S."/>
            <person name="Lin Y."/>
            <person name="Liou J."/>
            <person name="Liu S."/>
            <person name="Hsing Y."/>
            <person name="Raghuvanshi S."/>
            <person name="Mohanty A."/>
            <person name="Bharti A.K."/>
            <person name="Gaur A."/>
            <person name="Gupta V."/>
            <person name="Kumar D."/>
            <person name="Ravi V."/>
            <person name="Vij S."/>
            <person name="Kapur A."/>
            <person name="Khurana P."/>
            <person name="Khurana P."/>
            <person name="Khurana J.P."/>
            <person name="Tyagi A.K."/>
            <person name="Gaikwad K."/>
            <person name="Singh A."/>
            <person name="Dalal V."/>
            <person name="Srivastava S."/>
            <person name="Dixit A."/>
            <person name="Pal A.K."/>
            <person name="Ghazi I.A."/>
            <person name="Yadav M."/>
            <person name="Pandit A."/>
            <person name="Bhargava A."/>
            <person name="Sureshbabu K."/>
            <person name="Batra K."/>
            <person name="Sharma T.R."/>
            <person name="Mohapatra T."/>
            <person name="Singh N.K."/>
            <person name="Messing J."/>
            <person name="Nelson A.B."/>
            <person name="Fuks G."/>
            <person name="Kavchok S."/>
            <person name="Keizer G."/>
            <person name="Linton E."/>
            <person name="Llaca V."/>
            <person name="Song R."/>
            <person name="Tanyolac B."/>
            <person name="Young S."/>
            <person name="Ho-Il K."/>
            <person name="Hahn J.H."/>
            <person name="Sangsakoo G."/>
            <person name="Vanavichit A."/>
            <person name="de Mattos Luiz.A.T."/>
            <person name="Zimmer P.D."/>
            <person name="Malone G."/>
            <person name="Dellagostin O."/>
            <person name="de Oliveira A.C."/>
            <person name="Bevan M."/>
            <person name="Bancroft I."/>
            <person name="Minx P."/>
            <person name="Cordum H."/>
            <person name="Wilson R."/>
            <person name="Cheng Z."/>
            <person name="Jin W."/>
            <person name="Jiang J."/>
            <person name="Leong S.A."/>
            <person name="Iwama H."/>
            <person name="Gojobori T."/>
            <person name="Itoh T."/>
            <person name="Niimura Y."/>
            <person name="Fujii Y."/>
            <person name="Habara T."/>
            <person name="Sakai H."/>
            <person name="Sato Y."/>
            <person name="Wilson G."/>
            <person name="Kumar K."/>
            <person name="McCouch S."/>
            <person name="Juretic N."/>
            <person name="Hoen D."/>
            <person name="Wright S."/>
            <person name="Bruskiewich R."/>
            <person name="Bureau T."/>
            <person name="Miyao A."/>
            <person name="Hirochika H."/>
            <person name="Nishikawa T."/>
            <person name="Kadowaki K."/>
            <person name="Sugiura M."/>
            <person name="Burr B."/>
            <person name="Sasaki T."/>
        </authorList>
    </citation>
    <scope>NUCLEOTIDE SEQUENCE [LARGE SCALE GENOMIC DNA]</scope>
    <source>
        <strain evidence="3">cv. Nipponbare</strain>
    </source>
</reference>